<accession>A0A3B0ZKU4</accession>
<reference evidence="3" key="1">
    <citation type="submission" date="2018-06" db="EMBL/GenBank/DDBJ databases">
        <authorList>
            <person name="Zhirakovskaya E."/>
        </authorList>
    </citation>
    <scope>NUCLEOTIDE SEQUENCE</scope>
</reference>
<gene>
    <name evidence="3" type="ORF">MNBD_GAMMA16-1005</name>
</gene>
<dbReference type="Pfam" id="PF13581">
    <property type="entry name" value="HATPase_c_2"/>
    <property type="match status" value="1"/>
</dbReference>
<dbReference type="InterPro" id="IPR036890">
    <property type="entry name" value="HATPase_C_sf"/>
</dbReference>
<dbReference type="InterPro" id="IPR050595">
    <property type="entry name" value="Bact_response_regulator"/>
</dbReference>
<organism evidence="3">
    <name type="scientific">hydrothermal vent metagenome</name>
    <dbReference type="NCBI Taxonomy" id="652676"/>
    <lineage>
        <taxon>unclassified sequences</taxon>
        <taxon>metagenomes</taxon>
        <taxon>ecological metagenomes</taxon>
    </lineage>
</organism>
<dbReference type="GO" id="GO:0000160">
    <property type="term" value="P:phosphorelay signal transduction system"/>
    <property type="evidence" value="ECO:0007669"/>
    <property type="project" value="InterPro"/>
</dbReference>
<dbReference type="PANTHER" id="PTHR44591">
    <property type="entry name" value="STRESS RESPONSE REGULATOR PROTEIN 1"/>
    <property type="match status" value="1"/>
</dbReference>
<evidence type="ECO:0000313" key="3">
    <source>
        <dbReference type="EMBL" id="VAW88863.1"/>
    </source>
</evidence>
<dbReference type="PROSITE" id="PS50110">
    <property type="entry name" value="RESPONSE_REGULATORY"/>
    <property type="match status" value="1"/>
</dbReference>
<dbReference type="InterPro" id="IPR011006">
    <property type="entry name" value="CheY-like_superfamily"/>
</dbReference>
<dbReference type="CDD" id="cd17574">
    <property type="entry name" value="REC_OmpR"/>
    <property type="match status" value="1"/>
</dbReference>
<dbReference type="AlphaFoldDB" id="A0A3B0ZKU4"/>
<keyword evidence="1" id="KW-0597">Phosphoprotein</keyword>
<evidence type="ECO:0000259" key="2">
    <source>
        <dbReference type="PROSITE" id="PS50110"/>
    </source>
</evidence>
<feature type="domain" description="Response regulatory" evidence="2">
    <location>
        <begin position="10"/>
        <end position="128"/>
    </location>
</feature>
<name>A0A3B0ZKU4_9ZZZZ</name>
<dbReference type="EMBL" id="UOFO01000152">
    <property type="protein sequence ID" value="VAW88863.1"/>
    <property type="molecule type" value="Genomic_DNA"/>
</dbReference>
<dbReference type="InterPro" id="IPR003594">
    <property type="entry name" value="HATPase_dom"/>
</dbReference>
<dbReference type="SUPFAM" id="SSF52172">
    <property type="entry name" value="CheY-like"/>
    <property type="match status" value="1"/>
</dbReference>
<dbReference type="Gene3D" id="3.40.50.2300">
    <property type="match status" value="1"/>
</dbReference>
<dbReference type="PANTHER" id="PTHR44591:SF3">
    <property type="entry name" value="RESPONSE REGULATORY DOMAIN-CONTAINING PROTEIN"/>
    <property type="match status" value="1"/>
</dbReference>
<dbReference type="SMART" id="SM00448">
    <property type="entry name" value="REC"/>
    <property type="match status" value="1"/>
</dbReference>
<dbReference type="CDD" id="cd16936">
    <property type="entry name" value="HATPase_RsbW-like"/>
    <property type="match status" value="1"/>
</dbReference>
<evidence type="ECO:0000256" key="1">
    <source>
        <dbReference type="ARBA" id="ARBA00022553"/>
    </source>
</evidence>
<dbReference type="Gene3D" id="3.30.565.10">
    <property type="entry name" value="Histidine kinase-like ATPase, C-terminal domain"/>
    <property type="match status" value="1"/>
</dbReference>
<protein>
    <recommendedName>
        <fullName evidence="2">Response regulatory domain-containing protein</fullName>
    </recommendedName>
</protein>
<dbReference type="SUPFAM" id="SSF55874">
    <property type="entry name" value="ATPase domain of HSP90 chaperone/DNA topoisomerase II/histidine kinase"/>
    <property type="match status" value="1"/>
</dbReference>
<dbReference type="Pfam" id="PF00072">
    <property type="entry name" value="Response_reg"/>
    <property type="match status" value="1"/>
</dbReference>
<proteinExistence type="predicted"/>
<dbReference type="InterPro" id="IPR001789">
    <property type="entry name" value="Sig_transdc_resp-reg_receiver"/>
</dbReference>
<sequence length="308" mass="34959">MEVMTQKQLQLLIVDDEPFNLEIILAHLEDKNFGLHTASDGEIAWEMLSQTPNLYDLVLLDRMMPQMDGMEVLRRMKENNDLKNIPVIIQTARASKQDIEDGLAAGALFYLTKPFNSTQLISLVDSVTQDRQRHLDLQKELRLQSRSLNLLDMGRFTFQTLDEAQALASLLADTCSAPEKVVTGLSELFINAVEHGNLGIGYEEKSRMQREGTWLQEIENRLLLPENKTKKIRVTYTRHKNCIEFVISDEGQGFTWEKYLQLDPARAFDSHGRGIALAKMASFSRITYEGSGNKVTAVVDILPDLSEK</sequence>